<dbReference type="InterPro" id="IPR003439">
    <property type="entry name" value="ABC_transporter-like_ATP-bd"/>
</dbReference>
<sequence length="447" mass="50385">MAIKTHQDIHIICRYLLPALHPLRWHILFSLTITGIIIGVDLLQPFCFKWLLDAATISLEYGWVVLILFVLFALALLRSVLSYWDIHVRTQVGESIANHYRQQLFEHTLHLPFAIFHDIKSGTIESRIMNDCGMIGRVYVATQLLPMIAHVVQALALVCLLLVLNWQVGLASILVFPLGWVIAQSMTLHNARHILEVKAQMERGQELLQEVFTGLSEVRATGNEAGERRRWEQWLQAYGREMCTATTLHQFLRVALGRLIDWLGFCIVFGWGGWQLLQHHLGVGTLLAMALYAQQLYGMLATILAGRVETNEVAVALQAIHEILAFPREWPEQGKDLKEVSHQLSFAHVSFAYSGQQAQIQHISFACQPGQMIGIVGPSGGGKSTLIQLCMHFYEPSTGAIFIDGQDMRAIAPHALRRQIGLVSQEPHLWNTTIRDNLLYGLQEEVS</sequence>
<accession>A0A8J3MXA3</accession>
<keyword evidence="3 5" id="KW-1133">Transmembrane helix</keyword>
<dbReference type="GO" id="GO:0140359">
    <property type="term" value="F:ABC-type transporter activity"/>
    <property type="evidence" value="ECO:0007669"/>
    <property type="project" value="InterPro"/>
</dbReference>
<keyword evidence="8" id="KW-1185">Reference proteome</keyword>
<evidence type="ECO:0000256" key="5">
    <source>
        <dbReference type="SAM" id="Phobius"/>
    </source>
</evidence>
<gene>
    <name evidence="7" type="ORF">KSF_007920</name>
</gene>
<dbReference type="InterPro" id="IPR039421">
    <property type="entry name" value="Type_1_exporter"/>
</dbReference>
<feature type="domain" description="ABC transmembrane type-1" evidence="6">
    <location>
        <begin position="28"/>
        <end position="303"/>
    </location>
</feature>
<dbReference type="EMBL" id="BNJK01000001">
    <property type="protein sequence ID" value="GHO90744.1"/>
    <property type="molecule type" value="Genomic_DNA"/>
</dbReference>
<evidence type="ECO:0000313" key="8">
    <source>
        <dbReference type="Proteomes" id="UP000597444"/>
    </source>
</evidence>
<feature type="transmembrane region" description="Helical" evidence="5">
    <location>
        <begin position="283"/>
        <end position="305"/>
    </location>
</feature>
<dbReference type="Pfam" id="PF00664">
    <property type="entry name" value="ABC_membrane"/>
    <property type="match status" value="1"/>
</dbReference>
<evidence type="ECO:0000256" key="4">
    <source>
        <dbReference type="ARBA" id="ARBA00023136"/>
    </source>
</evidence>
<feature type="transmembrane region" description="Helical" evidence="5">
    <location>
        <begin position="144"/>
        <end position="164"/>
    </location>
</feature>
<dbReference type="InterPro" id="IPR011527">
    <property type="entry name" value="ABC1_TM_dom"/>
</dbReference>
<dbReference type="Gene3D" id="1.20.1560.10">
    <property type="entry name" value="ABC transporter type 1, transmembrane domain"/>
    <property type="match status" value="1"/>
</dbReference>
<dbReference type="Pfam" id="PF00005">
    <property type="entry name" value="ABC_tran"/>
    <property type="match status" value="1"/>
</dbReference>
<protein>
    <recommendedName>
        <fullName evidence="6">ABC transmembrane type-1 domain-containing protein</fullName>
    </recommendedName>
</protein>
<dbReference type="GO" id="GO:0005886">
    <property type="term" value="C:plasma membrane"/>
    <property type="evidence" value="ECO:0007669"/>
    <property type="project" value="UniProtKB-SubCell"/>
</dbReference>
<dbReference type="Gene3D" id="3.40.50.300">
    <property type="entry name" value="P-loop containing nucleotide triphosphate hydrolases"/>
    <property type="match status" value="1"/>
</dbReference>
<evidence type="ECO:0000256" key="2">
    <source>
        <dbReference type="ARBA" id="ARBA00022692"/>
    </source>
</evidence>
<feature type="transmembrane region" description="Helical" evidence="5">
    <location>
        <begin position="23"/>
        <end position="43"/>
    </location>
</feature>
<evidence type="ECO:0000259" key="6">
    <source>
        <dbReference type="PROSITE" id="PS50929"/>
    </source>
</evidence>
<dbReference type="SUPFAM" id="SSF52540">
    <property type="entry name" value="P-loop containing nucleoside triphosphate hydrolases"/>
    <property type="match status" value="1"/>
</dbReference>
<dbReference type="SUPFAM" id="SSF90123">
    <property type="entry name" value="ABC transporter transmembrane region"/>
    <property type="match status" value="1"/>
</dbReference>
<dbReference type="Proteomes" id="UP000597444">
    <property type="component" value="Unassembled WGS sequence"/>
</dbReference>
<name>A0A8J3MXA3_9CHLR</name>
<feature type="transmembrane region" description="Helical" evidence="5">
    <location>
        <begin position="63"/>
        <end position="81"/>
    </location>
</feature>
<comment type="caution">
    <text evidence="7">The sequence shown here is derived from an EMBL/GenBank/DDBJ whole genome shotgun (WGS) entry which is preliminary data.</text>
</comment>
<comment type="subcellular location">
    <subcellularLocation>
        <location evidence="1">Cell membrane</location>
        <topology evidence="1">Multi-pass membrane protein</topology>
    </subcellularLocation>
</comment>
<dbReference type="PANTHER" id="PTHR24221">
    <property type="entry name" value="ATP-BINDING CASSETTE SUB-FAMILY B"/>
    <property type="match status" value="1"/>
</dbReference>
<dbReference type="AlphaFoldDB" id="A0A8J3MXA3"/>
<dbReference type="InterPro" id="IPR027417">
    <property type="entry name" value="P-loop_NTPase"/>
</dbReference>
<keyword evidence="2 5" id="KW-0812">Transmembrane</keyword>
<proteinExistence type="predicted"/>
<dbReference type="CDD" id="cd03228">
    <property type="entry name" value="ABCC_MRP_Like"/>
    <property type="match status" value="1"/>
</dbReference>
<dbReference type="InterPro" id="IPR036640">
    <property type="entry name" value="ABC1_TM_sf"/>
</dbReference>
<evidence type="ECO:0000256" key="3">
    <source>
        <dbReference type="ARBA" id="ARBA00022989"/>
    </source>
</evidence>
<organism evidence="7 8">
    <name type="scientific">Reticulibacter mediterranei</name>
    <dbReference type="NCBI Taxonomy" id="2778369"/>
    <lineage>
        <taxon>Bacteria</taxon>
        <taxon>Bacillati</taxon>
        <taxon>Chloroflexota</taxon>
        <taxon>Ktedonobacteria</taxon>
        <taxon>Ktedonobacterales</taxon>
        <taxon>Reticulibacteraceae</taxon>
        <taxon>Reticulibacter</taxon>
    </lineage>
</organism>
<keyword evidence="4 5" id="KW-0472">Membrane</keyword>
<dbReference type="CDD" id="cd07346">
    <property type="entry name" value="ABC_6TM_exporters"/>
    <property type="match status" value="1"/>
</dbReference>
<dbReference type="GO" id="GO:0005524">
    <property type="term" value="F:ATP binding"/>
    <property type="evidence" value="ECO:0007669"/>
    <property type="project" value="InterPro"/>
</dbReference>
<evidence type="ECO:0000313" key="7">
    <source>
        <dbReference type="EMBL" id="GHO90744.1"/>
    </source>
</evidence>
<dbReference type="GO" id="GO:0016887">
    <property type="term" value="F:ATP hydrolysis activity"/>
    <property type="evidence" value="ECO:0007669"/>
    <property type="project" value="InterPro"/>
</dbReference>
<feature type="transmembrane region" description="Helical" evidence="5">
    <location>
        <begin position="170"/>
        <end position="188"/>
    </location>
</feature>
<evidence type="ECO:0000256" key="1">
    <source>
        <dbReference type="ARBA" id="ARBA00004651"/>
    </source>
</evidence>
<feature type="transmembrane region" description="Helical" evidence="5">
    <location>
        <begin position="259"/>
        <end position="277"/>
    </location>
</feature>
<dbReference type="PROSITE" id="PS50929">
    <property type="entry name" value="ABC_TM1F"/>
    <property type="match status" value="1"/>
</dbReference>
<dbReference type="PANTHER" id="PTHR24221:SF654">
    <property type="entry name" value="ATP-BINDING CASSETTE SUB-FAMILY B MEMBER 6"/>
    <property type="match status" value="1"/>
</dbReference>
<reference evidence="7" key="1">
    <citation type="submission" date="2020-10" db="EMBL/GenBank/DDBJ databases">
        <title>Taxonomic study of unclassified bacteria belonging to the class Ktedonobacteria.</title>
        <authorList>
            <person name="Yabe S."/>
            <person name="Wang C.M."/>
            <person name="Zheng Y."/>
            <person name="Sakai Y."/>
            <person name="Cavaletti L."/>
            <person name="Monciardini P."/>
            <person name="Donadio S."/>
        </authorList>
    </citation>
    <scope>NUCLEOTIDE SEQUENCE</scope>
    <source>
        <strain evidence="7">ID150040</strain>
    </source>
</reference>